<gene>
    <name evidence="1" type="ORF">ABIC99_003524</name>
    <name evidence="2" type="ORF">EWH46_09175</name>
</gene>
<dbReference type="InterPro" id="IPR036782">
    <property type="entry name" value="NE0471-like_N"/>
</dbReference>
<dbReference type="OrthoDB" id="9803723at2"/>
<accession>A0A5C1PZQ6</accession>
<evidence type="ECO:0000313" key="1">
    <source>
        <dbReference type="EMBL" id="MET3605691.1"/>
    </source>
</evidence>
<dbReference type="EMBL" id="JBEPLS010000021">
    <property type="protein sequence ID" value="MET3605691.1"/>
    <property type="molecule type" value="Genomic_DNA"/>
</dbReference>
<keyword evidence="4" id="KW-1185">Reference proteome</keyword>
<evidence type="ECO:0000313" key="3">
    <source>
        <dbReference type="Proteomes" id="UP000323522"/>
    </source>
</evidence>
<dbReference type="KEGG" id="snn:EWH46_09175"/>
<dbReference type="Proteomes" id="UP001549111">
    <property type="component" value="Unassembled WGS sequence"/>
</dbReference>
<reference evidence="2 3" key="1">
    <citation type="submission" date="2019-02" db="EMBL/GenBank/DDBJ databases">
        <title>Complete Genome Sequence and Methylome Analysis of Sphaerotilus natans subsp. sulfidivorans D-507.</title>
        <authorList>
            <person name="Fomenkov A."/>
            <person name="Gridneva E."/>
            <person name="Smolyakov D."/>
            <person name="Dubinina G."/>
            <person name="Vincze T."/>
            <person name="Grabovich M."/>
            <person name="Roberts R.J."/>
        </authorList>
    </citation>
    <scope>NUCLEOTIDE SEQUENCE [LARGE SCALE GENOMIC DNA]</scope>
    <source>
        <strain evidence="2 3">D-507</strain>
    </source>
</reference>
<evidence type="ECO:0000313" key="2">
    <source>
        <dbReference type="EMBL" id="QEN00927.1"/>
    </source>
</evidence>
<sequence>MLLDVKTIAPRPDFHLDLEFENGERRRFDMRPLLAMKPWNRIATPALFERVRVEYGTAVWPGEIDIAPETLYDDSVPLPDDQRQGASE</sequence>
<dbReference type="Pfam" id="PF10387">
    <property type="entry name" value="DUF2442"/>
    <property type="match status" value="1"/>
</dbReference>
<dbReference type="SUPFAM" id="SSF143880">
    <property type="entry name" value="NE0471 N-terminal domain-like"/>
    <property type="match status" value="1"/>
</dbReference>
<dbReference type="EMBL" id="CP035708">
    <property type="protein sequence ID" value="QEN00927.1"/>
    <property type="molecule type" value="Genomic_DNA"/>
</dbReference>
<reference evidence="1 4" key="2">
    <citation type="submission" date="2024-06" db="EMBL/GenBank/DDBJ databases">
        <title>Genomic Encyclopedia of Type Strains, Phase IV (KMG-IV): sequencing the most valuable type-strain genomes for metagenomic binning, comparative biology and taxonomic classification.</title>
        <authorList>
            <person name="Goeker M."/>
        </authorList>
    </citation>
    <scope>NUCLEOTIDE SEQUENCE [LARGE SCALE GENOMIC DNA]</scope>
    <source>
        <strain evidence="1 4">D-501</strain>
    </source>
</reference>
<proteinExistence type="predicted"/>
<dbReference type="InterPro" id="IPR018841">
    <property type="entry name" value="DUF2442"/>
</dbReference>
<dbReference type="RefSeq" id="WP_149503638.1">
    <property type="nucleotide sequence ID" value="NZ_CP035708.1"/>
</dbReference>
<organism evidence="2 3">
    <name type="scientific">Sphaerotilus sulfidivorans</name>
    <dbReference type="NCBI Taxonomy" id="639200"/>
    <lineage>
        <taxon>Bacteria</taxon>
        <taxon>Pseudomonadati</taxon>
        <taxon>Pseudomonadota</taxon>
        <taxon>Betaproteobacteria</taxon>
        <taxon>Burkholderiales</taxon>
        <taxon>Sphaerotilaceae</taxon>
        <taxon>Sphaerotilus</taxon>
    </lineage>
</organism>
<protein>
    <submittedName>
        <fullName evidence="2">DUF2442 domain-containing protein</fullName>
    </submittedName>
</protein>
<dbReference type="Gene3D" id="3.30.2020.10">
    <property type="entry name" value="NE0471-like N-terminal domain"/>
    <property type="match status" value="1"/>
</dbReference>
<dbReference type="Proteomes" id="UP000323522">
    <property type="component" value="Chromosome"/>
</dbReference>
<evidence type="ECO:0000313" key="4">
    <source>
        <dbReference type="Proteomes" id="UP001549111"/>
    </source>
</evidence>
<name>A0A5C1PZQ6_9BURK</name>
<dbReference type="AlphaFoldDB" id="A0A5C1PZQ6"/>